<name>A0A4Y2TUF7_ARAVE</name>
<dbReference type="AlphaFoldDB" id="A0A4Y2TUF7"/>
<gene>
    <name evidence="1" type="ORF">AVEN_220930_1</name>
</gene>
<evidence type="ECO:0000313" key="1">
    <source>
        <dbReference type="EMBL" id="GBO03701.1"/>
    </source>
</evidence>
<reference evidence="1 2" key="1">
    <citation type="journal article" date="2019" name="Sci. Rep.">
        <title>Orb-weaving spider Araneus ventricosus genome elucidates the spidroin gene catalogue.</title>
        <authorList>
            <person name="Kono N."/>
            <person name="Nakamura H."/>
            <person name="Ohtoshi R."/>
            <person name="Moran D.A.P."/>
            <person name="Shinohara A."/>
            <person name="Yoshida Y."/>
            <person name="Fujiwara M."/>
            <person name="Mori M."/>
            <person name="Tomita M."/>
            <person name="Arakawa K."/>
        </authorList>
    </citation>
    <scope>NUCLEOTIDE SEQUENCE [LARGE SCALE GENOMIC DNA]</scope>
</reference>
<keyword evidence="2" id="KW-1185">Reference proteome</keyword>
<organism evidence="1 2">
    <name type="scientific">Araneus ventricosus</name>
    <name type="common">Orbweaver spider</name>
    <name type="synonym">Epeira ventricosa</name>
    <dbReference type="NCBI Taxonomy" id="182803"/>
    <lineage>
        <taxon>Eukaryota</taxon>
        <taxon>Metazoa</taxon>
        <taxon>Ecdysozoa</taxon>
        <taxon>Arthropoda</taxon>
        <taxon>Chelicerata</taxon>
        <taxon>Arachnida</taxon>
        <taxon>Araneae</taxon>
        <taxon>Araneomorphae</taxon>
        <taxon>Entelegynae</taxon>
        <taxon>Araneoidea</taxon>
        <taxon>Araneidae</taxon>
        <taxon>Araneus</taxon>
    </lineage>
</organism>
<accession>A0A4Y2TUF7</accession>
<protein>
    <submittedName>
        <fullName evidence="1">Uncharacterized protein</fullName>
    </submittedName>
</protein>
<dbReference type="EMBL" id="BGPR01030919">
    <property type="protein sequence ID" value="GBO03701.1"/>
    <property type="molecule type" value="Genomic_DNA"/>
</dbReference>
<evidence type="ECO:0000313" key="2">
    <source>
        <dbReference type="Proteomes" id="UP000499080"/>
    </source>
</evidence>
<dbReference type="Proteomes" id="UP000499080">
    <property type="component" value="Unassembled WGS sequence"/>
</dbReference>
<comment type="caution">
    <text evidence="1">The sequence shown here is derived from an EMBL/GenBank/DDBJ whole genome shotgun (WGS) entry which is preliminary data.</text>
</comment>
<proteinExistence type="predicted"/>
<sequence length="133" mass="15462">MKQGASEDKVMLETKLMKMDNIQKKIFELQKRYYELPPEADLTETDEAIEKMEEMEADKIRLANDNLILQETKLEYVVSGKLPTEVTSSNYCCVAVETNLDKAIKELFEIESFPTDSFDSTKSEEEKFCEEHF</sequence>